<evidence type="ECO:0000256" key="3">
    <source>
        <dbReference type="ARBA" id="ARBA00009105"/>
    </source>
</evidence>
<keyword evidence="8" id="KW-1133">Transmembrane helix</keyword>
<dbReference type="HOGENOM" id="CLU_015387_0_1_1"/>
<reference evidence="12 13" key="1">
    <citation type="journal article" date="2011" name="Proc. Natl. Acad. Sci. U.S.A.">
        <title>Comparative genomics of xylose-fermenting fungi for enhanced biofuel production.</title>
        <authorList>
            <person name="Wohlbach D.J."/>
            <person name="Kuo A."/>
            <person name="Sato T.K."/>
            <person name="Potts K.M."/>
            <person name="Salamov A.A."/>
            <person name="LaButti K.M."/>
            <person name="Sun H."/>
            <person name="Clum A."/>
            <person name="Pangilinan J.L."/>
            <person name="Lindquist E.A."/>
            <person name="Lucas S."/>
            <person name="Lapidus A."/>
            <person name="Jin M."/>
            <person name="Gunawan C."/>
            <person name="Balan V."/>
            <person name="Dale B.E."/>
            <person name="Jeffries T.W."/>
            <person name="Zinkel R."/>
            <person name="Barry K.W."/>
            <person name="Grigoriev I.V."/>
            <person name="Gasch A.P."/>
        </authorList>
    </citation>
    <scope>NUCLEOTIDE SEQUENCE [LARGE SCALE GENOMIC DNA]</scope>
    <source>
        <strain evidence="13">ATCC 10573 / BCRC 21748 / CBS 615 / JCM 9827 / NBRC 10315 / NRRL Y-1498 / VKM Y-70</strain>
    </source>
</reference>
<keyword evidence="7" id="KW-0735">Signal-anchor</keyword>
<evidence type="ECO:0000256" key="10">
    <source>
        <dbReference type="ARBA" id="ARBA00023136"/>
    </source>
</evidence>
<evidence type="ECO:0000256" key="2">
    <source>
        <dbReference type="ARBA" id="ARBA00004922"/>
    </source>
</evidence>
<dbReference type="Pfam" id="PF11051">
    <property type="entry name" value="Mannosyl_trans3"/>
    <property type="match status" value="1"/>
</dbReference>
<keyword evidence="9" id="KW-0333">Golgi apparatus</keyword>
<evidence type="ECO:0000256" key="1">
    <source>
        <dbReference type="ARBA" id="ARBA00004323"/>
    </source>
</evidence>
<dbReference type="OrthoDB" id="430354at2759"/>
<dbReference type="UniPathway" id="UPA00378"/>
<evidence type="ECO:0000256" key="8">
    <source>
        <dbReference type="ARBA" id="ARBA00022989"/>
    </source>
</evidence>
<gene>
    <name evidence="12" type="ORF">CANTEDRAFT_100245</name>
</gene>
<dbReference type="KEGG" id="cten:18245372"/>
<keyword evidence="13" id="KW-1185">Reference proteome</keyword>
<evidence type="ECO:0000256" key="4">
    <source>
        <dbReference type="ARBA" id="ARBA00022676"/>
    </source>
</evidence>
<sequence length="422" mass="48315">DKHVDDTVRLIRLLRALNNHFPIQIVFYDSLSDDTKAKIVAAARNKMVDLPESFHKVSKHFPSDYLTAQDSGLPKQEVWFVNTYNAIHDNFKDKFKRFANKFLATLFNSFEEFMLIDADTILLQSPSEFFDLKDYISTGAYFFKDRTAPQFRPPGDTKFFQKITPSILDTLMFDIPIITQKTLGLEFFDGMGHFMESGVVLINRHLHFNSILTMLQMNFFRPVTARVHGDKEIFWLGFAASGDEDYHFNKNFAASIGTITSQEERLTSQGNHKKSQELCSPHPGHINENGKLVWFNSGFKFCGKSDLVDFEAEVKKQEHFKFLKDAKSMQEYYEGSLILKSAIIPPFMGKLVTRADNKVEEPAEGWHMEGGYCHSYLWCAYSSIGGLTSDGQDNTQVGQVFEFDQDSIDLSSYFGDIWVGNE</sequence>
<dbReference type="eggNOG" id="ENOG502RZ48">
    <property type="taxonomic scope" value="Eukaryota"/>
</dbReference>
<evidence type="ECO:0000256" key="6">
    <source>
        <dbReference type="ARBA" id="ARBA00022692"/>
    </source>
</evidence>
<proteinExistence type="inferred from homology"/>
<evidence type="ECO:0000256" key="5">
    <source>
        <dbReference type="ARBA" id="ARBA00022679"/>
    </source>
</evidence>
<dbReference type="Proteomes" id="UP000000707">
    <property type="component" value="Unassembled WGS sequence"/>
</dbReference>
<organism evidence="13">
    <name type="scientific">Candida tenuis (strain ATCC 10573 / BCRC 21748 / CBS 615 / JCM 9827 / NBRC 10315 / NRRL Y-1498 / VKM Y-70)</name>
    <name type="common">Yeast</name>
    <name type="synonym">Yamadazyma tenuis</name>
    <dbReference type="NCBI Taxonomy" id="590646"/>
    <lineage>
        <taxon>Eukaryota</taxon>
        <taxon>Fungi</taxon>
        <taxon>Dikarya</taxon>
        <taxon>Ascomycota</taxon>
        <taxon>Saccharomycotina</taxon>
        <taxon>Pichiomycetes</taxon>
        <taxon>Debaryomycetaceae</taxon>
        <taxon>Yamadazyma</taxon>
    </lineage>
</organism>
<dbReference type="GO" id="GO:0006493">
    <property type="term" value="P:protein O-linked glycosylation"/>
    <property type="evidence" value="ECO:0007669"/>
    <property type="project" value="TreeGrafter"/>
</dbReference>
<dbReference type="GO" id="GO:0000139">
    <property type="term" value="C:Golgi membrane"/>
    <property type="evidence" value="ECO:0007669"/>
    <property type="project" value="UniProtKB-SubCell"/>
</dbReference>
<dbReference type="AlphaFoldDB" id="G3AVY8"/>
<evidence type="ECO:0008006" key="14">
    <source>
        <dbReference type="Google" id="ProtNLM"/>
    </source>
</evidence>
<evidence type="ECO:0000256" key="11">
    <source>
        <dbReference type="ARBA" id="ARBA00023180"/>
    </source>
</evidence>
<dbReference type="GeneID" id="18245372"/>
<keyword evidence="6" id="KW-0812">Transmembrane</keyword>
<comment type="pathway">
    <text evidence="2">Protein modification; protein glycosylation.</text>
</comment>
<comment type="subcellular location">
    <subcellularLocation>
        <location evidence="1">Golgi apparatus membrane</location>
        <topology evidence="1">Single-pass type II membrane protein</topology>
    </subcellularLocation>
</comment>
<evidence type="ECO:0000256" key="9">
    <source>
        <dbReference type="ARBA" id="ARBA00023034"/>
    </source>
</evidence>
<dbReference type="InterPro" id="IPR022751">
    <property type="entry name" value="Alpha_mannosyltransferase"/>
</dbReference>
<keyword evidence="10" id="KW-0472">Membrane</keyword>
<feature type="non-terminal residue" evidence="12">
    <location>
        <position position="1"/>
    </location>
</feature>
<name>G3AVY8_CANTC</name>
<evidence type="ECO:0000313" key="12">
    <source>
        <dbReference type="EMBL" id="EGV66896.1"/>
    </source>
</evidence>
<protein>
    <recommendedName>
        <fullName evidence="14">Nucleotide-diphospho-sugar transferase</fullName>
    </recommendedName>
</protein>
<comment type="similarity">
    <text evidence="3">Belongs to the MNN1/MNT family.</text>
</comment>
<keyword evidence="4" id="KW-0328">Glycosyltransferase</keyword>
<dbReference type="SUPFAM" id="SSF53448">
    <property type="entry name" value="Nucleotide-diphospho-sugar transferases"/>
    <property type="match status" value="1"/>
</dbReference>
<dbReference type="Gene3D" id="3.90.550.10">
    <property type="entry name" value="Spore Coat Polysaccharide Biosynthesis Protein SpsA, Chain A"/>
    <property type="match status" value="1"/>
</dbReference>
<dbReference type="GO" id="GO:0046354">
    <property type="term" value="P:mannan biosynthetic process"/>
    <property type="evidence" value="ECO:0007669"/>
    <property type="project" value="UniProtKB-ARBA"/>
</dbReference>
<dbReference type="InterPro" id="IPR029044">
    <property type="entry name" value="Nucleotide-diphossugar_trans"/>
</dbReference>
<keyword evidence="5" id="KW-0808">Transferase</keyword>
<evidence type="ECO:0000256" key="7">
    <source>
        <dbReference type="ARBA" id="ARBA00022968"/>
    </source>
</evidence>
<dbReference type="PANTHER" id="PTHR31392">
    <property type="entry name" value="ALPHA-1,3-MANNOSYLTRANSFERASE MNN1-RELATED"/>
    <property type="match status" value="1"/>
</dbReference>
<dbReference type="PANTHER" id="PTHR31392:SF1">
    <property type="entry name" value="ALPHA-1,3-MANNOSYLTRANSFERASE MNN1-RELATED"/>
    <property type="match status" value="1"/>
</dbReference>
<keyword evidence="11" id="KW-0325">Glycoprotein</keyword>
<evidence type="ECO:0000313" key="13">
    <source>
        <dbReference type="Proteomes" id="UP000000707"/>
    </source>
</evidence>
<dbReference type="GO" id="GO:0000033">
    <property type="term" value="F:alpha-1,3-mannosyltransferase activity"/>
    <property type="evidence" value="ECO:0007669"/>
    <property type="project" value="TreeGrafter"/>
</dbReference>
<dbReference type="EMBL" id="GL996509">
    <property type="protein sequence ID" value="EGV66896.1"/>
    <property type="molecule type" value="Genomic_DNA"/>
</dbReference>
<accession>G3AVY8</accession>